<evidence type="ECO:0000259" key="8">
    <source>
        <dbReference type="PROSITE" id="PS51205"/>
    </source>
</evidence>
<evidence type="ECO:0008006" key="11">
    <source>
        <dbReference type="Google" id="ProtNLM"/>
    </source>
</evidence>
<keyword evidence="5" id="KW-0472">Membrane</keyword>
<feature type="compositionally biased region" description="Polar residues" evidence="6">
    <location>
        <begin position="606"/>
        <end position="635"/>
    </location>
</feature>
<evidence type="ECO:0000259" key="7">
    <source>
        <dbReference type="PROSITE" id="PS50018"/>
    </source>
</evidence>
<dbReference type="InterPro" id="IPR003123">
    <property type="entry name" value="VPS9"/>
</dbReference>
<dbReference type="InterPro" id="IPR001936">
    <property type="entry name" value="RasGAP_dom"/>
</dbReference>
<evidence type="ECO:0000313" key="9">
    <source>
        <dbReference type="EMBL" id="CAH1130720.1"/>
    </source>
</evidence>
<comment type="subcellular location">
    <subcellularLocation>
        <location evidence="1">Membrane</location>
        <topology evidence="1">Peripheral membrane protein</topology>
    </subcellularLocation>
</comment>
<dbReference type="GO" id="GO:0030139">
    <property type="term" value="C:endocytic vesicle"/>
    <property type="evidence" value="ECO:0007669"/>
    <property type="project" value="TreeGrafter"/>
</dbReference>
<dbReference type="SUPFAM" id="SSF48350">
    <property type="entry name" value="GTPase activation domain, GAP"/>
    <property type="match status" value="1"/>
</dbReference>
<proteinExistence type="inferred from homology"/>
<feature type="region of interest" description="Disordered" evidence="6">
    <location>
        <begin position="995"/>
        <end position="1038"/>
    </location>
</feature>
<evidence type="ECO:0000256" key="6">
    <source>
        <dbReference type="SAM" id="MobiDB-lite"/>
    </source>
</evidence>
<dbReference type="InterPro" id="IPR008936">
    <property type="entry name" value="Rho_GTPase_activation_prot"/>
</dbReference>
<dbReference type="Pfam" id="PF00616">
    <property type="entry name" value="RasGAP"/>
    <property type="match status" value="1"/>
</dbReference>
<feature type="region of interest" description="Disordered" evidence="6">
    <location>
        <begin position="585"/>
        <end position="675"/>
    </location>
</feature>
<dbReference type="PROSITE" id="PS51205">
    <property type="entry name" value="VPS9"/>
    <property type="match status" value="1"/>
</dbReference>
<dbReference type="GO" id="GO:0016020">
    <property type="term" value="C:membrane"/>
    <property type="evidence" value="ECO:0007669"/>
    <property type="project" value="UniProtKB-SubCell"/>
</dbReference>
<reference evidence="9" key="1">
    <citation type="submission" date="2022-01" db="EMBL/GenBank/DDBJ databases">
        <authorList>
            <person name="King R."/>
        </authorList>
    </citation>
    <scope>NUCLEOTIDE SEQUENCE</scope>
</reference>
<dbReference type="GO" id="GO:0005829">
    <property type="term" value="C:cytosol"/>
    <property type="evidence" value="ECO:0007669"/>
    <property type="project" value="TreeGrafter"/>
</dbReference>
<evidence type="ECO:0000256" key="5">
    <source>
        <dbReference type="ARBA" id="ARBA00023136"/>
    </source>
</evidence>
<evidence type="ECO:0000313" key="10">
    <source>
        <dbReference type="Proteomes" id="UP001152799"/>
    </source>
</evidence>
<dbReference type="Proteomes" id="UP001152799">
    <property type="component" value="Chromosome 5"/>
</dbReference>
<dbReference type="InterPro" id="IPR041545">
    <property type="entry name" value="DUF5601"/>
</dbReference>
<dbReference type="PROSITE" id="PS50018">
    <property type="entry name" value="RAS_GTPASE_ACTIV_2"/>
    <property type="match status" value="1"/>
</dbReference>
<feature type="domain" description="VPS9" evidence="8">
    <location>
        <begin position="1416"/>
        <end position="1554"/>
    </location>
</feature>
<feature type="compositionally biased region" description="Polar residues" evidence="6">
    <location>
        <begin position="442"/>
        <end position="467"/>
    </location>
</feature>
<dbReference type="Pfam" id="PF02204">
    <property type="entry name" value="VPS9"/>
    <property type="match status" value="1"/>
</dbReference>
<protein>
    <recommendedName>
        <fullName evidence="11">GTPase-activating protein and VPS9 domain-containing protein 1</fullName>
    </recommendedName>
</protein>
<dbReference type="InterPro" id="IPR045046">
    <property type="entry name" value="Vps9-like"/>
</dbReference>
<dbReference type="EMBL" id="OU892281">
    <property type="protein sequence ID" value="CAH1130720.1"/>
    <property type="molecule type" value="Genomic_DNA"/>
</dbReference>
<dbReference type="InterPro" id="IPR037191">
    <property type="entry name" value="VPS9_dom_sf"/>
</dbReference>
<evidence type="ECO:0000256" key="4">
    <source>
        <dbReference type="ARBA" id="ARBA00022658"/>
    </source>
</evidence>
<dbReference type="PANTHER" id="PTHR23101">
    <property type="entry name" value="RAB GDP/GTP EXCHANGE FACTOR"/>
    <property type="match status" value="1"/>
</dbReference>
<sequence>MKNESLEDDDSDIYTFICKLRQEKLFIKSEKLDIQELNELIKSKTQTVLKASWLTNKQRLLLFERRVSSENCQRFDFINYSEFVEAKHSLGFQNAVKISNLLHILRLQPKQLANWLITGESISEENIQYPLILQSVLNGLYGGCIFADDTKLMLALLFELAKKQLLKSDNPRRIIKQRSCSFRHLYFLFHEIYQPAKFFLSAALEMPILELLSFSEYFLDIDHDKTIMRFRQDDNLKMYKDAVEYRNDVVAKLAQFTNNFVQALLENVCSFPKAMAWISFHIYKMIEKNFCAKEANAITTELLFNLFICPVIVDPEQYGIFNSTTSEIARHNLIQIGKILQILALYKFEGIDKKYLDIFENVDKNSMSNFIELLFFDMDSIDPPVETAPQVIRDIMLFTEDELNNLICFLQKVQMMRIENDNFEKNPSLSVSIEEHLSSLTISSRDNSPKSSRPNENIQEPSCSNNLVKKPPFFSMVSLGAPKTSHHRRSNEEDQKSPASIKNTVIMFPIDGVIVEPVGLLPEDKVIDLSVPVKNDSGVFEAPSEIGACKDLDVNGAPPNGDIKYSGYPDEGSIGNTSDNLEAISEAASNHSVASSLELENEDQNDNLSDMVSANVSGRGTPNISGRDTPSSQVNENDDRPNTYQNRPEDNVDAGVQQPQHPQQPPSNISRQRRSEIDDKFCKFEIKRLLEGDENVSIISETWSTDVLASDNETIADGESRIERHQHLHLLEQSIQEVPIAESVLDISETQSESAWSTDVMASDTERLTEVDNDDAASVAQSDDTNSVAPSEDTRSETDEAASARRLSSCSSTYGNATTSQNYVANVAVTNMSYANVSLSSPGFVSTTNSAFVSSASSGSGTYKSADANFVSMNQTYVTGASFHEFKKRDGRINGKINAEVDSNANNLFKAISQGMSQSTQTNVSFSNVTTNASGGLFNARISSQKQADIAGPSGLNTKNNLLDVENDQNFLKQTSIMKKYGDRPTEILLSNCSLNSSSSGSSSNSFENKVSANENSEQWEPKPWLNSSGSSLNVTLTPSESTSELSVLSVNNMANHMTTSLVNPAGGIKKTTTAINRSLKPSASTGAIPKSISFDMSVDKGLDDDSRSKQGGFFGRLRKGFGYKKRAFRNQDELRNGDADEFLVKRGIVDSPVRLNNTDSSDDILAKYRKPFAESSPVKENGAVKKLTKSHNGDNLNPETNSFCDIKKKLRLVLGNTSEIPFYIKRNPCSIKTKLETILRLELGKARKLREWSSTARIAEALRCVQLLDERRCLKIIESLRADMRLRATYLRYLIVSKQELMFTEMYLNSLHEQIKHDRFQCEVYFAAVCVREFLTEQEPLVMTFCDGFRHLSLSDEKCDFLHNFYHRLYEIMNSNKHWQDVLHKRGSLIKVTLERYIISRVYYNALYPNGDGDRDRDKVLHDHIATLSKTIRPEHKDLLIPAVYLRESPWLPAQEALRALDAARAPRDKLRCVARCAKCLVDLLGLSGSCAAADDFTPVLVYVIIKVNPEALLSTIQFVNSLHSGQIRGEDEYWWTQFCSAVEYIKTMDYSD</sequence>
<name>A0A9P0DI84_9CUCU</name>
<evidence type="ECO:0000256" key="2">
    <source>
        <dbReference type="ARBA" id="ARBA00008489"/>
    </source>
</evidence>
<comment type="similarity">
    <text evidence="2">Belongs to the GAPVD1 family.</text>
</comment>
<dbReference type="SUPFAM" id="SSF109993">
    <property type="entry name" value="VPS9 domain"/>
    <property type="match status" value="1"/>
</dbReference>
<keyword evidence="3" id="KW-0254">Endocytosis</keyword>
<organism evidence="9 10">
    <name type="scientific">Ceutorhynchus assimilis</name>
    <name type="common">cabbage seed weevil</name>
    <dbReference type="NCBI Taxonomy" id="467358"/>
    <lineage>
        <taxon>Eukaryota</taxon>
        <taxon>Metazoa</taxon>
        <taxon>Ecdysozoa</taxon>
        <taxon>Arthropoda</taxon>
        <taxon>Hexapoda</taxon>
        <taxon>Insecta</taxon>
        <taxon>Pterygota</taxon>
        <taxon>Neoptera</taxon>
        <taxon>Endopterygota</taxon>
        <taxon>Coleoptera</taxon>
        <taxon>Polyphaga</taxon>
        <taxon>Cucujiformia</taxon>
        <taxon>Curculionidae</taxon>
        <taxon>Ceutorhynchinae</taxon>
        <taxon>Ceutorhynchus</taxon>
    </lineage>
</organism>
<dbReference type="SMART" id="SM00167">
    <property type="entry name" value="VPS9"/>
    <property type="match status" value="1"/>
</dbReference>
<evidence type="ECO:0000256" key="3">
    <source>
        <dbReference type="ARBA" id="ARBA00022583"/>
    </source>
</evidence>
<dbReference type="PANTHER" id="PTHR23101:SF25">
    <property type="entry name" value="GTPASE-ACTIVATING PROTEIN AND VPS9 DOMAIN-CONTAINING PROTEIN 1"/>
    <property type="match status" value="1"/>
</dbReference>
<dbReference type="Gene3D" id="1.10.506.10">
    <property type="entry name" value="GTPase Activation - p120gap, domain 1"/>
    <property type="match status" value="1"/>
</dbReference>
<feature type="region of interest" description="Disordered" evidence="6">
    <location>
        <begin position="479"/>
        <end position="498"/>
    </location>
</feature>
<dbReference type="Pfam" id="PF18151">
    <property type="entry name" value="DUF5601"/>
    <property type="match status" value="1"/>
</dbReference>
<gene>
    <name evidence="9" type="ORF">CEUTPL_LOCUS9330</name>
</gene>
<keyword evidence="10" id="KW-1185">Reference proteome</keyword>
<feature type="region of interest" description="Disordered" evidence="6">
    <location>
        <begin position="772"/>
        <end position="812"/>
    </location>
</feature>
<feature type="compositionally biased region" description="Polar residues" evidence="6">
    <location>
        <begin position="779"/>
        <end position="789"/>
    </location>
</feature>
<feature type="compositionally biased region" description="Polar residues" evidence="6">
    <location>
        <begin position="1007"/>
        <end position="1019"/>
    </location>
</feature>
<dbReference type="Gene3D" id="1.20.1050.80">
    <property type="entry name" value="VPS9 domain"/>
    <property type="match status" value="1"/>
</dbReference>
<evidence type="ECO:0000256" key="1">
    <source>
        <dbReference type="ARBA" id="ARBA00004170"/>
    </source>
</evidence>
<accession>A0A9P0DI84</accession>
<dbReference type="GO" id="GO:0005085">
    <property type="term" value="F:guanyl-nucleotide exchange factor activity"/>
    <property type="evidence" value="ECO:0007669"/>
    <property type="project" value="UniProtKB-KW"/>
</dbReference>
<dbReference type="GO" id="GO:0006897">
    <property type="term" value="P:endocytosis"/>
    <property type="evidence" value="ECO:0007669"/>
    <property type="project" value="UniProtKB-KW"/>
</dbReference>
<feature type="region of interest" description="Disordered" evidence="6">
    <location>
        <begin position="442"/>
        <end position="469"/>
    </location>
</feature>
<feature type="domain" description="Ras-GAP" evidence="7">
    <location>
        <begin position="148"/>
        <end position="345"/>
    </location>
</feature>
<keyword evidence="4" id="KW-0344">Guanine-nucleotide releasing factor</keyword>
<dbReference type="GO" id="GO:0031267">
    <property type="term" value="F:small GTPase binding"/>
    <property type="evidence" value="ECO:0007669"/>
    <property type="project" value="TreeGrafter"/>
</dbReference>
<dbReference type="OrthoDB" id="10264848at2759"/>
<feature type="compositionally biased region" description="Low complexity" evidence="6">
    <location>
        <begin position="995"/>
        <end position="1006"/>
    </location>
</feature>